<gene>
    <name evidence="1" type="ORF">CP373A1_05555</name>
</gene>
<dbReference type="EMBL" id="MAPZ01000014">
    <property type="protein sequence ID" value="OBY11416.1"/>
    <property type="molecule type" value="Genomic_DNA"/>
</dbReference>
<dbReference type="eggNOG" id="ENOG50326AK">
    <property type="taxonomic scope" value="Bacteria"/>
</dbReference>
<comment type="caution">
    <text evidence="1">The sequence shown here is derived from an EMBL/GenBank/DDBJ whole genome shotgun (WGS) entry which is preliminary data.</text>
</comment>
<accession>A0A174DF00</accession>
<organism evidence="1 2">
    <name type="scientific">Clostridium paraputrificum</name>
    <dbReference type="NCBI Taxonomy" id="29363"/>
    <lineage>
        <taxon>Bacteria</taxon>
        <taxon>Bacillati</taxon>
        <taxon>Bacillota</taxon>
        <taxon>Clostridia</taxon>
        <taxon>Eubacteriales</taxon>
        <taxon>Clostridiaceae</taxon>
        <taxon>Clostridium</taxon>
    </lineage>
</organism>
<dbReference type="OrthoDB" id="1904586at2"/>
<evidence type="ECO:0000313" key="2">
    <source>
        <dbReference type="Proteomes" id="UP000092714"/>
    </source>
</evidence>
<keyword evidence="2" id="KW-1185">Reference proteome</keyword>
<evidence type="ECO:0000313" key="1">
    <source>
        <dbReference type="EMBL" id="OBY11416.1"/>
    </source>
</evidence>
<dbReference type="RefSeq" id="WP_027098481.1">
    <property type="nucleotide sequence ID" value="NZ_CABHIH010000001.1"/>
</dbReference>
<sequence>MIEIKLEKNKRNEPILKLRVTEEDLKDKSFIKRALMEGTSLKGEYNYKVPIRFFLPIINKLDSKEYEIHKDSLDFFLEFSDDYDEKYYYRTEADAKYMKRWREEGCPNIYKTIIDINNKKTYKEIAFKRVGNTFSSAFE</sequence>
<dbReference type="GeneID" id="42776301"/>
<protein>
    <submittedName>
        <fullName evidence="1">Uncharacterized protein</fullName>
    </submittedName>
</protein>
<proteinExistence type="predicted"/>
<dbReference type="AlphaFoldDB" id="A0A174DF00"/>
<reference evidence="1 2" key="1">
    <citation type="submission" date="2016-06" db="EMBL/GenBank/DDBJ databases">
        <authorList>
            <person name="Kjaerup R.B."/>
            <person name="Dalgaard T.S."/>
            <person name="Juul-Madsen H.R."/>
        </authorList>
    </citation>
    <scope>NUCLEOTIDE SEQUENCE [LARGE SCALE GENOMIC DNA]</scope>
    <source>
        <strain evidence="1 2">373-A1</strain>
    </source>
</reference>
<name>A0A174DF00_9CLOT</name>
<dbReference type="Proteomes" id="UP000092714">
    <property type="component" value="Unassembled WGS sequence"/>
</dbReference>